<dbReference type="Gene3D" id="1.20.1250.20">
    <property type="entry name" value="MFS general substrate transporter like domains"/>
    <property type="match status" value="1"/>
</dbReference>
<dbReference type="GeneID" id="66982924"/>
<sequence>MIPLGNQIGHRMSLLVAAGIATTGLVTQAASYSLPQLVDRRVISGIGTEAGKNVVVIGVSIASGIVAAGWVNVGFSFVEGEEVAWRLPLALPVVSSVLLMGFSMCFSESPQWFVVITTVIDNISRTFQQASGAERGFLDLLKPSPERLFQRLCLVIGINVAAQMTGANVISHYGKTIFKEFLNLEDTKAFFLNAGVLTWKILAAVSAYLNVDRFSRKPLFIASV</sequence>
<dbReference type="Pfam" id="PF00083">
    <property type="entry name" value="Sugar_tr"/>
    <property type="match status" value="1"/>
</dbReference>
<evidence type="ECO:0008006" key="8">
    <source>
        <dbReference type="Google" id="ProtNLM"/>
    </source>
</evidence>
<evidence type="ECO:0000313" key="7">
    <source>
        <dbReference type="Proteomes" id="UP000637239"/>
    </source>
</evidence>
<evidence type="ECO:0000256" key="1">
    <source>
        <dbReference type="ARBA" id="ARBA00004141"/>
    </source>
</evidence>
<name>A0A7R7ZPE4_ASPCH</name>
<evidence type="ECO:0000256" key="5">
    <source>
        <dbReference type="SAM" id="Phobius"/>
    </source>
</evidence>
<evidence type="ECO:0000256" key="4">
    <source>
        <dbReference type="ARBA" id="ARBA00023136"/>
    </source>
</evidence>
<dbReference type="RefSeq" id="XP_043137088.1">
    <property type="nucleotide sequence ID" value="XM_043279405.1"/>
</dbReference>
<evidence type="ECO:0000256" key="2">
    <source>
        <dbReference type="ARBA" id="ARBA00022692"/>
    </source>
</evidence>
<comment type="subcellular location">
    <subcellularLocation>
        <location evidence="1">Membrane</location>
        <topology evidence="1">Multi-pass membrane protein</topology>
    </subcellularLocation>
</comment>
<accession>A0A7R7ZPE4</accession>
<dbReference type="KEGG" id="ache:ACHE_41130A"/>
<dbReference type="SUPFAM" id="SSF103473">
    <property type="entry name" value="MFS general substrate transporter"/>
    <property type="match status" value="1"/>
</dbReference>
<protein>
    <recommendedName>
        <fullName evidence="8">Major facilitator superfamily (MFS) profile domain-containing protein</fullName>
    </recommendedName>
</protein>
<reference evidence="6" key="2">
    <citation type="submission" date="2021-02" db="EMBL/GenBank/DDBJ databases">
        <title>Aspergillus chevalieri M1 genome sequence.</title>
        <authorList>
            <person name="Kadooka C."/>
            <person name="Mori K."/>
            <person name="Futagami T."/>
        </authorList>
    </citation>
    <scope>NUCLEOTIDE SEQUENCE</scope>
    <source>
        <strain evidence="6">M1</strain>
    </source>
</reference>
<reference evidence="6" key="1">
    <citation type="submission" date="2021-01" db="EMBL/GenBank/DDBJ databases">
        <authorList>
            <consortium name="Aspergillus chevalieri M1 genome sequencing consortium"/>
            <person name="Kazuki M."/>
            <person name="Futagami T."/>
        </authorList>
    </citation>
    <scope>NUCLEOTIDE SEQUENCE</scope>
    <source>
        <strain evidence="6">M1</strain>
    </source>
</reference>
<dbReference type="InterPro" id="IPR050360">
    <property type="entry name" value="MFS_Sugar_Transporters"/>
</dbReference>
<dbReference type="GO" id="GO:0016020">
    <property type="term" value="C:membrane"/>
    <property type="evidence" value="ECO:0007669"/>
    <property type="project" value="UniProtKB-SubCell"/>
</dbReference>
<dbReference type="Proteomes" id="UP000637239">
    <property type="component" value="Chromosome 4"/>
</dbReference>
<dbReference type="AlphaFoldDB" id="A0A7R7ZPE4"/>
<dbReference type="InterPro" id="IPR036259">
    <property type="entry name" value="MFS_trans_sf"/>
</dbReference>
<gene>
    <name evidence="6" type="ORF">ACHE_41130A</name>
</gene>
<dbReference type="InterPro" id="IPR005828">
    <property type="entry name" value="MFS_sugar_transport-like"/>
</dbReference>
<feature type="transmembrane region" description="Helical" evidence="5">
    <location>
        <begin position="190"/>
        <end position="211"/>
    </location>
</feature>
<feature type="transmembrane region" description="Helical" evidence="5">
    <location>
        <begin position="148"/>
        <end position="170"/>
    </location>
</feature>
<keyword evidence="4 5" id="KW-0472">Membrane</keyword>
<proteinExistence type="predicted"/>
<dbReference type="EMBL" id="AP024419">
    <property type="protein sequence ID" value="BCR88566.1"/>
    <property type="molecule type" value="Genomic_DNA"/>
</dbReference>
<evidence type="ECO:0000256" key="3">
    <source>
        <dbReference type="ARBA" id="ARBA00022989"/>
    </source>
</evidence>
<dbReference type="PANTHER" id="PTHR48022">
    <property type="entry name" value="PLASTIDIC GLUCOSE TRANSPORTER 4"/>
    <property type="match status" value="1"/>
</dbReference>
<dbReference type="PANTHER" id="PTHR48022:SF45">
    <property type="entry name" value="MAJOR FACILITATOR SUPERFAMILY (MFS) PROFILE DOMAIN-CONTAINING PROTEIN-RELATED"/>
    <property type="match status" value="1"/>
</dbReference>
<keyword evidence="3 5" id="KW-1133">Transmembrane helix</keyword>
<feature type="transmembrane region" description="Helical" evidence="5">
    <location>
        <begin position="53"/>
        <end position="71"/>
    </location>
</feature>
<keyword evidence="7" id="KW-1185">Reference proteome</keyword>
<evidence type="ECO:0000313" key="6">
    <source>
        <dbReference type="EMBL" id="BCR88566.1"/>
    </source>
</evidence>
<keyword evidence="2 5" id="KW-0812">Transmembrane</keyword>
<organism evidence="6 7">
    <name type="scientific">Aspergillus chevalieri</name>
    <name type="common">Eurotium chevalieri</name>
    <dbReference type="NCBI Taxonomy" id="182096"/>
    <lineage>
        <taxon>Eukaryota</taxon>
        <taxon>Fungi</taxon>
        <taxon>Dikarya</taxon>
        <taxon>Ascomycota</taxon>
        <taxon>Pezizomycotina</taxon>
        <taxon>Eurotiomycetes</taxon>
        <taxon>Eurotiomycetidae</taxon>
        <taxon>Eurotiales</taxon>
        <taxon>Aspergillaceae</taxon>
        <taxon>Aspergillus</taxon>
        <taxon>Aspergillus subgen. Aspergillus</taxon>
    </lineage>
</organism>
<dbReference type="GO" id="GO:0005351">
    <property type="term" value="F:carbohydrate:proton symporter activity"/>
    <property type="evidence" value="ECO:0007669"/>
    <property type="project" value="TreeGrafter"/>
</dbReference>